<proteinExistence type="inferred from homology"/>
<comment type="caution">
    <text evidence="8">The sequence shown here is derived from an EMBL/GenBank/DDBJ whole genome shotgun (WGS) entry which is preliminary data.</text>
</comment>
<dbReference type="HAMAP" id="MF_01201">
    <property type="entry name" value="Ala_racemase"/>
    <property type="match status" value="1"/>
</dbReference>
<dbReference type="GO" id="GO:0005524">
    <property type="term" value="F:ATP binding"/>
    <property type="evidence" value="ECO:0007669"/>
    <property type="project" value="InterPro"/>
</dbReference>
<dbReference type="InterPro" id="IPR036565">
    <property type="entry name" value="Mur-like_cat_sf"/>
</dbReference>
<dbReference type="PRINTS" id="PR00992">
    <property type="entry name" value="ALARACEMASE"/>
</dbReference>
<dbReference type="OrthoDB" id="9801978at2"/>
<dbReference type="GO" id="GO:0030632">
    <property type="term" value="P:D-alanine biosynthetic process"/>
    <property type="evidence" value="ECO:0007669"/>
    <property type="project" value="UniProtKB-UniRule"/>
</dbReference>
<dbReference type="PANTHER" id="PTHR30511:SF0">
    <property type="entry name" value="ALANINE RACEMASE, CATABOLIC-RELATED"/>
    <property type="match status" value="1"/>
</dbReference>
<keyword evidence="9" id="KW-1185">Reference proteome</keyword>
<accession>A0A5C7FU67</accession>
<protein>
    <recommendedName>
        <fullName evidence="4">Alanine racemase</fullName>
        <ecNumber evidence="4">5.1.1.1</ecNumber>
    </recommendedName>
</protein>
<feature type="modified residue" description="N6-(pyridoxal phosphate)lysine" evidence="4 5">
    <location>
        <position position="468"/>
    </location>
</feature>
<evidence type="ECO:0000256" key="2">
    <source>
        <dbReference type="ARBA" id="ARBA00022898"/>
    </source>
</evidence>
<dbReference type="CDD" id="cd00430">
    <property type="entry name" value="PLPDE_III_AR"/>
    <property type="match status" value="1"/>
</dbReference>
<dbReference type="Pfam" id="PF01225">
    <property type="entry name" value="Mur_ligase"/>
    <property type="match status" value="1"/>
</dbReference>
<evidence type="ECO:0000256" key="6">
    <source>
        <dbReference type="PIRSR" id="PIRSR600821-52"/>
    </source>
</evidence>
<feature type="binding site" evidence="4 6">
    <location>
        <position position="559"/>
    </location>
    <ligand>
        <name>substrate</name>
    </ligand>
</feature>
<feature type="domain" description="Alanine racemase C-terminal" evidence="7">
    <location>
        <begin position="666"/>
        <end position="791"/>
    </location>
</feature>
<keyword evidence="2 4" id="KW-0663">Pyridoxal phosphate</keyword>
<dbReference type="SUPFAM" id="SSF53244">
    <property type="entry name" value="MurD-like peptide ligases, peptide-binding domain"/>
    <property type="match status" value="1"/>
</dbReference>
<dbReference type="GO" id="GO:0008784">
    <property type="term" value="F:alanine racemase activity"/>
    <property type="evidence" value="ECO:0007669"/>
    <property type="project" value="UniProtKB-UniRule"/>
</dbReference>
<comment type="pathway">
    <text evidence="4">Amino-acid biosynthesis; D-alanine biosynthesis; D-alanine from L-alanine: step 1/1.</text>
</comment>
<evidence type="ECO:0000256" key="3">
    <source>
        <dbReference type="ARBA" id="ARBA00023235"/>
    </source>
</evidence>
<dbReference type="Gene3D" id="3.20.20.10">
    <property type="entry name" value="Alanine racemase"/>
    <property type="match status" value="1"/>
</dbReference>
<name>A0A5C7FU67_9BACT</name>
<dbReference type="PANTHER" id="PTHR30511">
    <property type="entry name" value="ALANINE RACEMASE"/>
    <property type="match status" value="1"/>
</dbReference>
<dbReference type="InterPro" id="IPR029066">
    <property type="entry name" value="PLP-binding_barrel"/>
</dbReference>
<comment type="catalytic activity">
    <reaction evidence="4">
        <text>L-alanine = D-alanine</text>
        <dbReference type="Rhea" id="RHEA:20249"/>
        <dbReference type="ChEBI" id="CHEBI:57416"/>
        <dbReference type="ChEBI" id="CHEBI:57972"/>
        <dbReference type="EC" id="5.1.1.1"/>
    </reaction>
</comment>
<dbReference type="InterPro" id="IPR000821">
    <property type="entry name" value="Ala_racemase"/>
</dbReference>
<dbReference type="SUPFAM" id="SSF50621">
    <property type="entry name" value="Alanine racemase C-terminal domain-like"/>
    <property type="match status" value="1"/>
</dbReference>
<evidence type="ECO:0000256" key="4">
    <source>
        <dbReference type="HAMAP-Rule" id="MF_01201"/>
    </source>
</evidence>
<comment type="similarity">
    <text evidence="4">Belongs to the alanine racemase family.</text>
</comment>
<dbReference type="UniPathway" id="UPA00042">
    <property type="reaction ID" value="UER00497"/>
</dbReference>
<feature type="active site" description="Proton acceptor; specific for L-alanine" evidence="4">
    <location>
        <position position="687"/>
    </location>
</feature>
<dbReference type="Gene3D" id="3.40.1390.10">
    <property type="entry name" value="MurE/MurF, N-terminal domain"/>
    <property type="match status" value="1"/>
</dbReference>
<feature type="binding site" evidence="4 6">
    <location>
        <position position="736"/>
    </location>
    <ligand>
        <name>substrate</name>
    </ligand>
</feature>
<evidence type="ECO:0000256" key="1">
    <source>
        <dbReference type="ARBA" id="ARBA00001933"/>
    </source>
</evidence>
<dbReference type="EC" id="5.1.1.1" evidence="4"/>
<sequence length="793" mass="87097">MTEYTISALYTKYKDFDLVVDSRRLTRPERTLFFALPGERTDGHDFIPELFRSGVRHFVVMENFGARPQVQGELSEEQWAQASLLRVERPLALLQALAAHHRQQFDIPVLAITGSNGKTIVKDWLAQILSRRFNVCASPRSFNSQIGVPLSVWRLRREHQLAVFEAGVSESGEMARLEAIIKPTCGLFTMLGSAHDAGFPDRETKHREKLSLFKGAEWVAVSADDTDSVRLLRMADIHPLTYLGVEGRFLEVDEEAIRIDFPDLPRIYLENAYATAAVAYESGIDKSTLRSEIPKLRPLSNRLEQREGRRGGVVINDSYSNDLSALAAAIDFAVTQNPFEHLTLILGTLQPGSFNQPGTRGRAQMTELEQLLAGRVDRLITVGESYAATDGHLHYPTPEALLAALDELDTSPETILVKGASYERLDRIADALSRKQHQTLLRLDLTALRHNFQVYQRSVDAGMIVMVKASAYGGGSLPVARALAAAGAERLAVAYPDEGRTLREGGLLLPIMVLNAEAATFGRCATDKLEPVVHQARDLRRARAAGLSVHLEIDTGMARLGFQADDLDALINELQNEDYGPTIASVFTHLAAAEDQAHDGFTRGQIETFDAAYARIAAVLPAPPPRHVLNTNGISRFPDFAYEFVRLGIGLYGIGDASKADELRPALRLVTHITRIYDRPSGSSVGYGRRGKLSRQSRIAVLPVGYADGLPRLAGEGRFRVKTVSGTAPTVGSICMDMTTIDVTDLPAVRAGDEVTLFGPNHPIEILAAAAQTIPYEILTGIGPRVHRVYSEE</sequence>
<dbReference type="EMBL" id="VOXD01000018">
    <property type="protein sequence ID" value="TXF88933.1"/>
    <property type="molecule type" value="Genomic_DNA"/>
</dbReference>
<dbReference type="Pfam" id="PF01168">
    <property type="entry name" value="Ala_racemase_N"/>
    <property type="match status" value="1"/>
</dbReference>
<evidence type="ECO:0000313" key="8">
    <source>
        <dbReference type="EMBL" id="TXF88933.1"/>
    </source>
</evidence>
<dbReference type="Gene3D" id="3.90.190.20">
    <property type="entry name" value="Mur ligase, C-terminal domain"/>
    <property type="match status" value="1"/>
</dbReference>
<dbReference type="GO" id="GO:0005829">
    <property type="term" value="C:cytosol"/>
    <property type="evidence" value="ECO:0007669"/>
    <property type="project" value="TreeGrafter"/>
</dbReference>
<dbReference type="NCBIfam" id="TIGR00492">
    <property type="entry name" value="alr"/>
    <property type="match status" value="1"/>
</dbReference>
<gene>
    <name evidence="8" type="primary">alr</name>
    <name evidence="8" type="ORF">FUA23_12815</name>
</gene>
<dbReference type="GO" id="GO:0016881">
    <property type="term" value="F:acid-amino acid ligase activity"/>
    <property type="evidence" value="ECO:0007669"/>
    <property type="project" value="InterPro"/>
</dbReference>
<comment type="cofactor">
    <cofactor evidence="1 4 5">
        <name>pyridoxal 5'-phosphate</name>
        <dbReference type="ChEBI" id="CHEBI:597326"/>
    </cofactor>
</comment>
<dbReference type="InterPro" id="IPR011079">
    <property type="entry name" value="Ala_racemase_C"/>
</dbReference>
<dbReference type="SMART" id="SM01005">
    <property type="entry name" value="Ala_racemase_C"/>
    <property type="match status" value="1"/>
</dbReference>
<dbReference type="InterPro" id="IPR001608">
    <property type="entry name" value="Ala_racemase_N"/>
</dbReference>
<dbReference type="InterPro" id="IPR036615">
    <property type="entry name" value="Mur_ligase_C_dom_sf"/>
</dbReference>
<dbReference type="SUPFAM" id="SSF63418">
    <property type="entry name" value="MurE/MurF N-terminal domain"/>
    <property type="match status" value="1"/>
</dbReference>
<dbReference type="Pfam" id="PF08245">
    <property type="entry name" value="Mur_ligase_M"/>
    <property type="match status" value="1"/>
</dbReference>
<dbReference type="SUPFAM" id="SSF51419">
    <property type="entry name" value="PLP-binding barrel"/>
    <property type="match status" value="1"/>
</dbReference>
<dbReference type="InterPro" id="IPR035911">
    <property type="entry name" value="MurE/MurF_N"/>
</dbReference>
<dbReference type="Gene3D" id="2.40.37.10">
    <property type="entry name" value="Lyase, Ornithine Decarboxylase, Chain A, domain 1"/>
    <property type="match status" value="1"/>
</dbReference>
<dbReference type="Gene3D" id="3.40.1190.10">
    <property type="entry name" value="Mur-like, catalytic domain"/>
    <property type="match status" value="1"/>
</dbReference>
<dbReference type="Pfam" id="PF00842">
    <property type="entry name" value="Ala_racemase_C"/>
    <property type="match status" value="1"/>
</dbReference>
<dbReference type="InterPro" id="IPR013221">
    <property type="entry name" value="Mur_ligase_cen"/>
</dbReference>
<dbReference type="InterPro" id="IPR000713">
    <property type="entry name" value="Mur_ligase_N"/>
</dbReference>
<reference evidence="8 9" key="1">
    <citation type="submission" date="2019-08" db="EMBL/GenBank/DDBJ databases">
        <title>Lewinella sp. strain SSH13 Genome sequencing and assembly.</title>
        <authorList>
            <person name="Kim I."/>
        </authorList>
    </citation>
    <scope>NUCLEOTIDE SEQUENCE [LARGE SCALE GENOMIC DNA]</scope>
    <source>
        <strain evidence="8 9">SSH13</strain>
    </source>
</reference>
<dbReference type="InterPro" id="IPR009006">
    <property type="entry name" value="Ala_racemase/Decarboxylase_C"/>
</dbReference>
<evidence type="ECO:0000313" key="9">
    <source>
        <dbReference type="Proteomes" id="UP000321907"/>
    </source>
</evidence>
<evidence type="ECO:0000259" key="7">
    <source>
        <dbReference type="SMART" id="SM01005"/>
    </source>
</evidence>
<dbReference type="Proteomes" id="UP000321907">
    <property type="component" value="Unassembled WGS sequence"/>
</dbReference>
<dbReference type="AlphaFoldDB" id="A0A5C7FU67"/>
<keyword evidence="3 4" id="KW-0413">Isomerase</keyword>
<dbReference type="GO" id="GO:0030170">
    <property type="term" value="F:pyridoxal phosphate binding"/>
    <property type="evidence" value="ECO:0007669"/>
    <property type="project" value="UniProtKB-UniRule"/>
</dbReference>
<evidence type="ECO:0000256" key="5">
    <source>
        <dbReference type="PIRSR" id="PIRSR600821-50"/>
    </source>
</evidence>
<comment type="function">
    <text evidence="4">Catalyzes the interconversion of L-alanine and D-alanine. May also act on other amino acids.</text>
</comment>
<dbReference type="SUPFAM" id="SSF53623">
    <property type="entry name" value="MurD-like peptide ligases, catalytic domain"/>
    <property type="match status" value="1"/>
</dbReference>
<feature type="active site" description="Proton acceptor; specific for D-alanine" evidence="4">
    <location>
        <position position="468"/>
    </location>
</feature>
<organism evidence="8 9">
    <name type="scientific">Neolewinella aurantiaca</name>
    <dbReference type="NCBI Taxonomy" id="2602767"/>
    <lineage>
        <taxon>Bacteria</taxon>
        <taxon>Pseudomonadati</taxon>
        <taxon>Bacteroidota</taxon>
        <taxon>Saprospiria</taxon>
        <taxon>Saprospirales</taxon>
        <taxon>Lewinellaceae</taxon>
        <taxon>Neolewinella</taxon>
    </lineage>
</organism>
<dbReference type="RefSeq" id="WP_147931141.1">
    <property type="nucleotide sequence ID" value="NZ_VOXD01000018.1"/>
</dbReference>